<protein>
    <submittedName>
        <fullName evidence="2">Uncharacterized protein</fullName>
    </submittedName>
</protein>
<accession>A0A5M8QJK2</accession>
<keyword evidence="1" id="KW-0732">Signal</keyword>
<dbReference type="EMBL" id="VKKZ01000019">
    <property type="protein sequence ID" value="KAA6435341.1"/>
    <property type="molecule type" value="Genomic_DNA"/>
</dbReference>
<reference evidence="3 5" key="3">
    <citation type="submission" date="2024-08" db="EMBL/GenBank/DDBJ databases">
        <authorList>
            <person name="Wei W."/>
        </authorList>
    </citation>
    <scope>NUCLEOTIDE SEQUENCE [LARGE SCALE GENOMIC DNA]</scope>
    <source>
        <strain evidence="3 5">XU2</strain>
    </source>
</reference>
<evidence type="ECO:0000313" key="4">
    <source>
        <dbReference type="Proteomes" id="UP000323866"/>
    </source>
</evidence>
<reference evidence="2 4" key="2">
    <citation type="submission" date="2019-09" db="EMBL/GenBank/DDBJ databases">
        <title>A bacterium isolated from glacier soil.</title>
        <authorList>
            <person name="Liu Q."/>
        </authorList>
    </citation>
    <scope>NUCLEOTIDE SEQUENCE [LARGE SCALE GENOMIC DNA]</scope>
    <source>
        <strain evidence="2 4">MDT1-10-3</strain>
    </source>
</reference>
<dbReference type="EMBL" id="JBGOGF010000001">
    <property type="protein sequence ID" value="MFA1769701.1"/>
    <property type="molecule type" value="Genomic_DNA"/>
</dbReference>
<feature type="chain" id="PRO_5024448340" evidence="1">
    <location>
        <begin position="21"/>
        <end position="337"/>
    </location>
</feature>
<dbReference type="AlphaFoldDB" id="A0A5M8QJK2"/>
<feature type="signal peptide" evidence="1">
    <location>
        <begin position="1"/>
        <end position="20"/>
    </location>
</feature>
<name>A0A5M8QJK2_9BACT</name>
<comment type="caution">
    <text evidence="2">The sequence shown here is derived from an EMBL/GenBank/DDBJ whole genome shotgun (WGS) entry which is preliminary data.</text>
</comment>
<dbReference type="OrthoDB" id="6710009at2"/>
<gene>
    <name evidence="3" type="ORF">ACD591_00235</name>
    <name evidence="2" type="ORF">FOE74_05150</name>
</gene>
<dbReference type="RefSeq" id="WP_149097535.1">
    <property type="nucleotide sequence ID" value="NZ_BMMG01000002.1"/>
</dbReference>
<proteinExistence type="predicted"/>
<dbReference type="Pfam" id="PF22000">
    <property type="entry name" value="DUF6929"/>
    <property type="match status" value="1"/>
</dbReference>
<dbReference type="InterPro" id="IPR053851">
    <property type="entry name" value="DUF6929"/>
</dbReference>
<dbReference type="Proteomes" id="UP000323866">
    <property type="component" value="Unassembled WGS sequence"/>
</dbReference>
<reference evidence="2 4" key="1">
    <citation type="submission" date="2019-07" db="EMBL/GenBank/DDBJ databases">
        <authorList>
            <person name="Qu J.-H."/>
        </authorList>
    </citation>
    <scope>NUCLEOTIDE SEQUENCE [LARGE SCALE GENOMIC DNA]</scope>
    <source>
        <strain evidence="2 4">MDT1-10-3</strain>
    </source>
</reference>
<evidence type="ECO:0000313" key="2">
    <source>
        <dbReference type="EMBL" id="KAA6435341.1"/>
    </source>
</evidence>
<keyword evidence="5" id="KW-1185">Reference proteome</keyword>
<evidence type="ECO:0000256" key="1">
    <source>
        <dbReference type="SAM" id="SignalP"/>
    </source>
</evidence>
<evidence type="ECO:0000313" key="5">
    <source>
        <dbReference type="Proteomes" id="UP001570846"/>
    </source>
</evidence>
<organism evidence="2 4">
    <name type="scientific">Rufibacter glacialis</name>
    <dbReference type="NCBI Taxonomy" id="1259555"/>
    <lineage>
        <taxon>Bacteria</taxon>
        <taxon>Pseudomonadati</taxon>
        <taxon>Bacteroidota</taxon>
        <taxon>Cytophagia</taxon>
        <taxon>Cytophagales</taxon>
        <taxon>Hymenobacteraceae</taxon>
        <taxon>Rufibacter</taxon>
    </lineage>
</organism>
<sequence>MKTFVRLIRYCLFMSVTAFSAGCHSSDSAATQPKAVISQKVPLPDIPSASGIEWVGDHYYVIGDDSPYLFCLNAEFKVVQKVPLLEADSLVEGRIPKTVKPDLEAITSLTLDGQPYVFIIGSGSTTARHNGYLVPLSRQGAGKPVLIPLQPLYDQLRHDKSIIGEATLNIEGLAADEEYLYLLQRFAPGGNNVLITYTLSAIEPYLSGKGPAPKPNSVQTWALPEMEQIKTGFSGLAQALGGRLLFTASAEETPNAVLDGEIYGSLVGWLKAHTADEAGHLAKPQVVVPITEANGTPYKSKVESICIIEEDRHHLQAVAVSDNDNGASELIKLTFSW</sequence>
<dbReference type="Proteomes" id="UP001570846">
    <property type="component" value="Unassembled WGS sequence"/>
</dbReference>
<dbReference type="PROSITE" id="PS51257">
    <property type="entry name" value="PROKAR_LIPOPROTEIN"/>
    <property type="match status" value="1"/>
</dbReference>
<evidence type="ECO:0000313" key="3">
    <source>
        <dbReference type="EMBL" id="MFA1769701.1"/>
    </source>
</evidence>